<comment type="similarity">
    <text evidence="1">Belongs to the thioredoxin family. DsbA subfamily.</text>
</comment>
<evidence type="ECO:0000256" key="7">
    <source>
        <dbReference type="SAM" id="Phobius"/>
    </source>
</evidence>
<evidence type="ECO:0000256" key="1">
    <source>
        <dbReference type="ARBA" id="ARBA00005791"/>
    </source>
</evidence>
<keyword evidence="4" id="KW-1015">Disulfide bond</keyword>
<dbReference type="CDD" id="cd02972">
    <property type="entry name" value="DsbA_family"/>
    <property type="match status" value="1"/>
</dbReference>
<keyword evidence="5" id="KW-0676">Redox-active center</keyword>
<dbReference type="Pfam" id="PF13462">
    <property type="entry name" value="Thioredoxin_4"/>
    <property type="match status" value="1"/>
</dbReference>
<evidence type="ECO:0000313" key="10">
    <source>
        <dbReference type="Proteomes" id="UP000282674"/>
    </source>
</evidence>
<accession>A0A3M2LV86</accession>
<evidence type="ECO:0000256" key="2">
    <source>
        <dbReference type="ARBA" id="ARBA00022729"/>
    </source>
</evidence>
<comment type="caution">
    <text evidence="9">The sequence shown here is derived from an EMBL/GenBank/DDBJ whole genome shotgun (WGS) entry which is preliminary data.</text>
</comment>
<evidence type="ECO:0000256" key="6">
    <source>
        <dbReference type="SAM" id="MobiDB-lite"/>
    </source>
</evidence>
<keyword evidence="7" id="KW-0472">Membrane</keyword>
<evidence type="ECO:0000259" key="8">
    <source>
        <dbReference type="Pfam" id="PF13462"/>
    </source>
</evidence>
<keyword evidence="10" id="KW-1185">Reference proteome</keyword>
<proteinExistence type="inferred from homology"/>
<name>A0A3M2LV86_9ACTN</name>
<keyword evidence="7" id="KW-1133">Transmembrane helix</keyword>
<sequence length="258" mass="27308">MSKAARERTARERLAEERKRQQARNKQVKLLTAVLTAVVVVAVAVVVTVVAMNSDKSGGDGKAVSANLYKGATAPIQVEADGTVTMGKPGIKAPTLDLYEDFQCPICKEFEKASGDTVKQLAAEGKVTVKYHILSFVNPEGSPRAAVAGWCAADEGKFLQFHDVAYQNQPDERKALTADVLKKFGTAAGTSANFASCVSGGKYTAQVKKNNEDGLKVLQAKYGGRAGTPSVLVNGKPIDQNAMFDPNALEKAVTSATS</sequence>
<evidence type="ECO:0000256" key="4">
    <source>
        <dbReference type="ARBA" id="ARBA00023157"/>
    </source>
</evidence>
<dbReference type="InterPro" id="IPR012336">
    <property type="entry name" value="Thioredoxin-like_fold"/>
</dbReference>
<organism evidence="9 10">
    <name type="scientific">Actinomadura harenae</name>
    <dbReference type="NCBI Taxonomy" id="2483351"/>
    <lineage>
        <taxon>Bacteria</taxon>
        <taxon>Bacillati</taxon>
        <taxon>Actinomycetota</taxon>
        <taxon>Actinomycetes</taxon>
        <taxon>Streptosporangiales</taxon>
        <taxon>Thermomonosporaceae</taxon>
        <taxon>Actinomadura</taxon>
    </lineage>
</organism>
<reference evidence="9 10" key="1">
    <citation type="submission" date="2018-10" db="EMBL/GenBank/DDBJ databases">
        <title>Isolation from soil.</title>
        <authorList>
            <person name="Hu J."/>
        </authorList>
    </citation>
    <scope>NUCLEOTIDE SEQUENCE [LARGE SCALE GENOMIC DNA]</scope>
    <source>
        <strain evidence="9 10">NEAU-Ht49</strain>
    </source>
</reference>
<feature type="compositionally biased region" description="Basic and acidic residues" evidence="6">
    <location>
        <begin position="1"/>
        <end position="20"/>
    </location>
</feature>
<dbReference type="GO" id="GO:0016491">
    <property type="term" value="F:oxidoreductase activity"/>
    <property type="evidence" value="ECO:0007669"/>
    <property type="project" value="UniProtKB-KW"/>
</dbReference>
<dbReference type="AlphaFoldDB" id="A0A3M2LV86"/>
<dbReference type="Proteomes" id="UP000282674">
    <property type="component" value="Unassembled WGS sequence"/>
</dbReference>
<dbReference type="EMBL" id="RFFG01000043">
    <property type="protein sequence ID" value="RMI41409.1"/>
    <property type="molecule type" value="Genomic_DNA"/>
</dbReference>
<dbReference type="InterPro" id="IPR036249">
    <property type="entry name" value="Thioredoxin-like_sf"/>
</dbReference>
<keyword evidence="7" id="KW-0812">Transmembrane</keyword>
<dbReference type="PANTHER" id="PTHR13887:SF14">
    <property type="entry name" value="DISULFIDE BOND FORMATION PROTEIN D"/>
    <property type="match status" value="1"/>
</dbReference>
<feature type="region of interest" description="Disordered" evidence="6">
    <location>
        <begin position="1"/>
        <end position="22"/>
    </location>
</feature>
<protein>
    <recommendedName>
        <fullName evidence="8">Thioredoxin-like fold domain-containing protein</fullName>
    </recommendedName>
</protein>
<dbReference type="PANTHER" id="PTHR13887">
    <property type="entry name" value="GLUTATHIONE S-TRANSFERASE KAPPA"/>
    <property type="match status" value="1"/>
</dbReference>
<dbReference type="OrthoDB" id="4135024at2"/>
<evidence type="ECO:0000256" key="3">
    <source>
        <dbReference type="ARBA" id="ARBA00023002"/>
    </source>
</evidence>
<dbReference type="RefSeq" id="WP_122196570.1">
    <property type="nucleotide sequence ID" value="NZ_JBHSKC010000027.1"/>
</dbReference>
<gene>
    <name evidence="9" type="ORF">EBO15_23390</name>
</gene>
<evidence type="ECO:0000256" key="5">
    <source>
        <dbReference type="ARBA" id="ARBA00023284"/>
    </source>
</evidence>
<dbReference type="SUPFAM" id="SSF52833">
    <property type="entry name" value="Thioredoxin-like"/>
    <property type="match status" value="1"/>
</dbReference>
<evidence type="ECO:0000313" key="9">
    <source>
        <dbReference type="EMBL" id="RMI41409.1"/>
    </source>
</evidence>
<dbReference type="Gene3D" id="3.40.30.10">
    <property type="entry name" value="Glutaredoxin"/>
    <property type="match status" value="1"/>
</dbReference>
<keyword evidence="2" id="KW-0732">Signal</keyword>
<feature type="transmembrane region" description="Helical" evidence="7">
    <location>
        <begin position="28"/>
        <end position="52"/>
    </location>
</feature>
<feature type="domain" description="Thioredoxin-like fold" evidence="8">
    <location>
        <begin position="82"/>
        <end position="243"/>
    </location>
</feature>
<keyword evidence="3" id="KW-0560">Oxidoreductase</keyword>